<reference evidence="2" key="1">
    <citation type="submission" date="2013-04" db="EMBL/GenBank/DDBJ databases">
        <authorList>
            <person name="Harkins D.M."/>
            <person name="Durkin A.S."/>
            <person name="Selengut J.D."/>
            <person name="Sanka R."/>
            <person name="DePew J."/>
            <person name="Purushe J."/>
            <person name="Ahmed A."/>
            <person name="van der Linden H."/>
            <person name="Goris M.G.A."/>
            <person name="Hartskeerl R.A."/>
            <person name="Vinetz J.M."/>
            <person name="Sutton G.G."/>
            <person name="Nelson W.C."/>
            <person name="Fouts D.E."/>
        </authorList>
    </citation>
    <scope>NUCLEOTIDE SEQUENCE [LARGE SCALE GENOMIC DNA]</scope>
    <source>
        <strain evidence="2">BUT 6</strain>
    </source>
</reference>
<sequence length="116" mass="12635">MKYKRERERIISKELSELSATLIYEDISISGSVANISEIGMGILVQDESKASPTVGSPVSGKITGEVFGELDFEGIIVRNEKGNNLNATNYIIGIKFTSEISLPDRVIALSLTIDE</sequence>
<dbReference type="InterPro" id="IPR009875">
    <property type="entry name" value="PilZ_domain"/>
</dbReference>
<dbReference type="OrthoDB" id="330753at2"/>
<dbReference type="Pfam" id="PF07238">
    <property type="entry name" value="PilZ"/>
    <property type="match status" value="1"/>
</dbReference>
<keyword evidence="3" id="KW-1185">Reference proteome</keyword>
<proteinExistence type="predicted"/>
<evidence type="ECO:0000313" key="2">
    <source>
        <dbReference type="EMBL" id="EPG72454.1"/>
    </source>
</evidence>
<dbReference type="RefSeq" id="WP_016551444.1">
    <property type="nucleotide sequence ID" value="NZ_AKWZ02000012.1"/>
</dbReference>
<dbReference type="EMBL" id="AKWZ02000012">
    <property type="protein sequence ID" value="EPG72454.1"/>
    <property type="molecule type" value="Genomic_DNA"/>
</dbReference>
<organism evidence="2 3">
    <name type="scientific">Leptospira fainei serovar Hurstbridge str. BUT 6</name>
    <dbReference type="NCBI Taxonomy" id="1193011"/>
    <lineage>
        <taxon>Bacteria</taxon>
        <taxon>Pseudomonadati</taxon>
        <taxon>Spirochaetota</taxon>
        <taxon>Spirochaetia</taxon>
        <taxon>Leptospirales</taxon>
        <taxon>Leptospiraceae</taxon>
        <taxon>Leptospira</taxon>
    </lineage>
</organism>
<protein>
    <submittedName>
        <fullName evidence="2">Type IV pilus assembly protein PilZ</fullName>
    </submittedName>
</protein>
<dbReference type="GO" id="GO:0035438">
    <property type="term" value="F:cyclic-di-GMP binding"/>
    <property type="evidence" value="ECO:0007669"/>
    <property type="project" value="InterPro"/>
</dbReference>
<evidence type="ECO:0000313" key="3">
    <source>
        <dbReference type="Proteomes" id="UP000014540"/>
    </source>
</evidence>
<gene>
    <name evidence="2" type="ORF">LEP1GSC058_0292</name>
</gene>
<dbReference type="AlphaFoldDB" id="S3UVT2"/>
<comment type="caution">
    <text evidence="2">The sequence shown here is derived from an EMBL/GenBank/DDBJ whole genome shotgun (WGS) entry which is preliminary data.</text>
</comment>
<evidence type="ECO:0000259" key="1">
    <source>
        <dbReference type="Pfam" id="PF07238"/>
    </source>
</evidence>
<accession>S3UVT2</accession>
<dbReference type="Proteomes" id="UP000014540">
    <property type="component" value="Unassembled WGS sequence"/>
</dbReference>
<name>S3UVT2_9LEPT</name>
<feature type="domain" description="PilZ" evidence="1">
    <location>
        <begin position="6"/>
        <end position="106"/>
    </location>
</feature>